<evidence type="ECO:0000256" key="4">
    <source>
        <dbReference type="ARBA" id="ARBA00022825"/>
    </source>
</evidence>
<keyword evidence="2 5" id="KW-0645">Protease</keyword>
<dbReference type="FunFam" id="3.40.50.200:FF:000007">
    <property type="entry name" value="Subtilisin-like serine protease"/>
    <property type="match status" value="1"/>
</dbReference>
<dbReference type="InterPro" id="IPR023828">
    <property type="entry name" value="Peptidase_S8_Ser-AS"/>
</dbReference>
<feature type="active site" description="Charge relay system" evidence="5">
    <location>
        <position position="97"/>
    </location>
</feature>
<protein>
    <submittedName>
        <fullName evidence="8">Peptidase S8/S53 domain-containing protein</fullName>
    </submittedName>
</protein>
<dbReference type="InterPro" id="IPR036852">
    <property type="entry name" value="Peptidase_S8/S53_dom_sf"/>
</dbReference>
<comment type="caution">
    <text evidence="8">The sequence shown here is derived from an EMBL/GenBank/DDBJ whole genome shotgun (WGS) entry which is preliminary data.</text>
</comment>
<dbReference type="InterPro" id="IPR022398">
    <property type="entry name" value="Peptidase_S8_His-AS"/>
</dbReference>
<sequence length="347" mass="37373">MTGVFNDARFLDYISGENGIVDYIEPNQYYQADMVLPSSQPHTLMTSTSETNEYRKLQFTQASNWGLARIAHRSNTNLSSYSYHENDGQGVDVYVLDSGVNVDHSDFGGRASHEISFVSDESDDDLGGHGTHVAGKIGGKIYGVAKGANIHAVKILDKKGMGSTSSLIQAISHVIDMAIPGKSLINLSLSGPKSKILNEVLKEATEGHNIPIFVSAGNSGSDACYFSPSSSKHVFTVGATDFEDKVPNYSDVGKCVSLYAPGSNIRSTWIGSTEATQSLDGTSMANPHVAGIAAILMAEHSFDSVNDLYNTLRSMATRDVLNFDSKKKSELNSNNMLAYYSAENQKA</sequence>
<dbReference type="InterPro" id="IPR015500">
    <property type="entry name" value="Peptidase_S8_subtilisin-rel"/>
</dbReference>
<evidence type="ECO:0000313" key="9">
    <source>
        <dbReference type="Proteomes" id="UP000193560"/>
    </source>
</evidence>
<dbReference type="PRINTS" id="PR00723">
    <property type="entry name" value="SUBTILISIN"/>
</dbReference>
<feature type="active site" description="Charge relay system" evidence="5">
    <location>
        <position position="129"/>
    </location>
</feature>
<dbReference type="PANTHER" id="PTHR43806:SF66">
    <property type="entry name" value="SERIN ENDOPEPTIDASE"/>
    <property type="match status" value="1"/>
</dbReference>
<dbReference type="Pfam" id="PF00082">
    <property type="entry name" value="Peptidase_S8"/>
    <property type="match status" value="1"/>
</dbReference>
<dbReference type="GO" id="GO:0006508">
    <property type="term" value="P:proteolysis"/>
    <property type="evidence" value="ECO:0007669"/>
    <property type="project" value="UniProtKB-KW"/>
</dbReference>
<dbReference type="InterPro" id="IPR023827">
    <property type="entry name" value="Peptidase_S8_Asp-AS"/>
</dbReference>
<evidence type="ECO:0000256" key="5">
    <source>
        <dbReference type="PROSITE-ProRule" id="PRU01240"/>
    </source>
</evidence>
<dbReference type="OrthoDB" id="206201at2759"/>
<dbReference type="InterPro" id="IPR050131">
    <property type="entry name" value="Peptidase_S8_subtilisin-like"/>
</dbReference>
<evidence type="ECO:0000256" key="6">
    <source>
        <dbReference type="RuleBase" id="RU003355"/>
    </source>
</evidence>
<keyword evidence="4 5" id="KW-0720">Serine protease</keyword>
<dbReference type="PROSITE" id="PS00136">
    <property type="entry name" value="SUBTILASE_ASP"/>
    <property type="match status" value="1"/>
</dbReference>
<keyword evidence="9" id="KW-1185">Reference proteome</keyword>
<dbReference type="PROSITE" id="PS00138">
    <property type="entry name" value="SUBTILASE_SER"/>
    <property type="match status" value="1"/>
</dbReference>
<evidence type="ECO:0000256" key="2">
    <source>
        <dbReference type="ARBA" id="ARBA00022670"/>
    </source>
</evidence>
<dbReference type="Proteomes" id="UP000193560">
    <property type="component" value="Unassembled WGS sequence"/>
</dbReference>
<comment type="similarity">
    <text evidence="1 5 6">Belongs to the peptidase S8 family.</text>
</comment>
<dbReference type="PANTHER" id="PTHR43806">
    <property type="entry name" value="PEPTIDASE S8"/>
    <property type="match status" value="1"/>
</dbReference>
<dbReference type="GO" id="GO:0004252">
    <property type="term" value="F:serine-type endopeptidase activity"/>
    <property type="evidence" value="ECO:0007669"/>
    <property type="project" value="UniProtKB-UniRule"/>
</dbReference>
<feature type="domain" description="Peptidase S8/S53" evidence="7">
    <location>
        <begin position="88"/>
        <end position="316"/>
    </location>
</feature>
<organism evidence="8 9">
    <name type="scientific">Absidia repens</name>
    <dbReference type="NCBI Taxonomy" id="90262"/>
    <lineage>
        <taxon>Eukaryota</taxon>
        <taxon>Fungi</taxon>
        <taxon>Fungi incertae sedis</taxon>
        <taxon>Mucoromycota</taxon>
        <taxon>Mucoromycotina</taxon>
        <taxon>Mucoromycetes</taxon>
        <taxon>Mucorales</taxon>
        <taxon>Cunninghamellaceae</taxon>
        <taxon>Absidia</taxon>
    </lineage>
</organism>
<dbReference type="GO" id="GO:0005615">
    <property type="term" value="C:extracellular space"/>
    <property type="evidence" value="ECO:0007669"/>
    <property type="project" value="TreeGrafter"/>
</dbReference>
<dbReference type="STRING" id="90262.A0A1X2ISD4"/>
<evidence type="ECO:0000256" key="1">
    <source>
        <dbReference type="ARBA" id="ARBA00011073"/>
    </source>
</evidence>
<dbReference type="InterPro" id="IPR034193">
    <property type="entry name" value="PCSK9_ProteinaseK-like"/>
</dbReference>
<name>A0A1X2ISD4_9FUNG</name>
<evidence type="ECO:0000256" key="3">
    <source>
        <dbReference type="ARBA" id="ARBA00022801"/>
    </source>
</evidence>
<dbReference type="CDD" id="cd04077">
    <property type="entry name" value="Peptidases_S8_PCSK9_ProteinaseK_like"/>
    <property type="match status" value="1"/>
</dbReference>
<dbReference type="Gene3D" id="3.40.50.200">
    <property type="entry name" value="Peptidase S8/S53 domain"/>
    <property type="match status" value="1"/>
</dbReference>
<dbReference type="InterPro" id="IPR000209">
    <property type="entry name" value="Peptidase_S8/S53_dom"/>
</dbReference>
<dbReference type="PROSITE" id="PS51892">
    <property type="entry name" value="SUBTILASE"/>
    <property type="match status" value="1"/>
</dbReference>
<dbReference type="EMBL" id="MCGE01000005">
    <property type="protein sequence ID" value="ORZ21432.1"/>
    <property type="molecule type" value="Genomic_DNA"/>
</dbReference>
<keyword evidence="3 5" id="KW-0378">Hydrolase</keyword>
<proteinExistence type="inferred from homology"/>
<dbReference type="SUPFAM" id="SSF52743">
    <property type="entry name" value="Subtilisin-like"/>
    <property type="match status" value="1"/>
</dbReference>
<dbReference type="AlphaFoldDB" id="A0A1X2ISD4"/>
<dbReference type="PROSITE" id="PS00137">
    <property type="entry name" value="SUBTILASE_HIS"/>
    <property type="match status" value="1"/>
</dbReference>
<accession>A0A1X2ISD4</accession>
<feature type="active site" description="Charge relay system" evidence="5">
    <location>
        <position position="283"/>
    </location>
</feature>
<evidence type="ECO:0000259" key="7">
    <source>
        <dbReference type="Pfam" id="PF00082"/>
    </source>
</evidence>
<reference evidence="8 9" key="1">
    <citation type="submission" date="2016-07" db="EMBL/GenBank/DDBJ databases">
        <title>Pervasive Adenine N6-methylation of Active Genes in Fungi.</title>
        <authorList>
            <consortium name="DOE Joint Genome Institute"/>
            <person name="Mondo S.J."/>
            <person name="Dannebaum R.O."/>
            <person name="Kuo R.C."/>
            <person name="Labutti K."/>
            <person name="Haridas S."/>
            <person name="Kuo A."/>
            <person name="Salamov A."/>
            <person name="Ahrendt S.R."/>
            <person name="Lipzen A."/>
            <person name="Sullivan W."/>
            <person name="Andreopoulos W.B."/>
            <person name="Clum A."/>
            <person name="Lindquist E."/>
            <person name="Daum C."/>
            <person name="Ramamoorthy G.K."/>
            <person name="Gryganskyi A."/>
            <person name="Culley D."/>
            <person name="Magnuson J.K."/>
            <person name="James T.Y."/>
            <person name="O'Malley M.A."/>
            <person name="Stajich J.E."/>
            <person name="Spatafora J.W."/>
            <person name="Visel A."/>
            <person name="Grigoriev I.V."/>
        </authorList>
    </citation>
    <scope>NUCLEOTIDE SEQUENCE [LARGE SCALE GENOMIC DNA]</scope>
    <source>
        <strain evidence="8 9">NRRL 1336</strain>
    </source>
</reference>
<gene>
    <name evidence="8" type="ORF">BCR42DRAFT_448277</name>
</gene>
<evidence type="ECO:0000313" key="8">
    <source>
        <dbReference type="EMBL" id="ORZ21432.1"/>
    </source>
</evidence>